<organism evidence="7 8">
    <name type="scientific">Sistotremastrum niveocremeum HHB9708</name>
    <dbReference type="NCBI Taxonomy" id="1314777"/>
    <lineage>
        <taxon>Eukaryota</taxon>
        <taxon>Fungi</taxon>
        <taxon>Dikarya</taxon>
        <taxon>Basidiomycota</taxon>
        <taxon>Agaricomycotina</taxon>
        <taxon>Agaricomycetes</taxon>
        <taxon>Sistotremastrales</taxon>
        <taxon>Sistotremastraceae</taxon>
        <taxon>Sertulicium</taxon>
        <taxon>Sertulicium niveocremeum</taxon>
    </lineage>
</organism>
<gene>
    <name evidence="7" type="ORF">SISNIDRAFT_407568</name>
</gene>
<name>A0A164XRH2_9AGAM</name>
<dbReference type="PANTHER" id="PTHR10783:SF103">
    <property type="entry name" value="SOLUTE CARRIER FAMILY 53 MEMBER 1"/>
    <property type="match status" value="1"/>
</dbReference>
<reference evidence="7 8" key="1">
    <citation type="journal article" date="2016" name="Mol. Biol. Evol.">
        <title>Comparative Genomics of Early-Diverging Mushroom-Forming Fungi Provides Insights into the Origins of Lignocellulose Decay Capabilities.</title>
        <authorList>
            <person name="Nagy L.G."/>
            <person name="Riley R."/>
            <person name="Tritt A."/>
            <person name="Adam C."/>
            <person name="Daum C."/>
            <person name="Floudas D."/>
            <person name="Sun H."/>
            <person name="Yadav J.S."/>
            <person name="Pangilinan J."/>
            <person name="Larsson K.H."/>
            <person name="Matsuura K."/>
            <person name="Barry K."/>
            <person name="Labutti K."/>
            <person name="Kuo R."/>
            <person name="Ohm R.A."/>
            <person name="Bhattacharya S.S."/>
            <person name="Shirouzu T."/>
            <person name="Yoshinaga Y."/>
            <person name="Martin F.M."/>
            <person name="Grigoriev I.V."/>
            <person name="Hibbett D.S."/>
        </authorList>
    </citation>
    <scope>NUCLEOTIDE SEQUENCE [LARGE SCALE GENOMIC DNA]</scope>
    <source>
        <strain evidence="7 8">HHB9708</strain>
    </source>
</reference>
<evidence type="ECO:0000256" key="3">
    <source>
        <dbReference type="ARBA" id="ARBA00022989"/>
    </source>
</evidence>
<proteinExistence type="predicted"/>
<sequence length="291" mass="33952">MGNPLPILYRESRWWLLKNVAKLFVSGMQRVEFTDFWMGDQFCSMAYVLSNLYFMSCAYITHFRDPWVTCSAGGVHWAIPCTLSAVPSLVRLVQSIKRYYDSKLITHLINAGKYLSSIVFYIAYYHWRHRGMLDPVPFGLMVIFGTIMSTYTSAWDLTMDWSVLQTNAPYPFLRKDILYTHWIPVSYTHQVSNVCIRFIWIIYTPRQGLSTPLRTFIGGSLELLRRVQWNFFRLENEHIGNTDQYRVTREVPLPYSFDEDGESIAGDDEDARPSVKLARVETRMDVKSDEA</sequence>
<evidence type="ECO:0000256" key="1">
    <source>
        <dbReference type="ARBA" id="ARBA00004141"/>
    </source>
</evidence>
<dbReference type="GO" id="GO:0006817">
    <property type="term" value="P:phosphate ion transport"/>
    <property type="evidence" value="ECO:0007669"/>
    <property type="project" value="TreeGrafter"/>
</dbReference>
<dbReference type="PANTHER" id="PTHR10783">
    <property type="entry name" value="XENOTROPIC AND POLYTROPIC RETROVIRUS RECEPTOR 1-RELATED"/>
    <property type="match status" value="1"/>
</dbReference>
<comment type="subcellular location">
    <subcellularLocation>
        <location evidence="1">Membrane</location>
        <topology evidence="1">Multi-pass membrane protein</topology>
    </subcellularLocation>
</comment>
<dbReference type="AlphaFoldDB" id="A0A164XRH2"/>
<dbReference type="STRING" id="1314777.A0A164XRH2"/>
<dbReference type="GO" id="GO:0005794">
    <property type="term" value="C:Golgi apparatus"/>
    <property type="evidence" value="ECO:0007669"/>
    <property type="project" value="TreeGrafter"/>
</dbReference>
<feature type="transmembrane region" description="Helical" evidence="5">
    <location>
        <begin position="136"/>
        <end position="155"/>
    </location>
</feature>
<dbReference type="OrthoDB" id="9970435at2759"/>
<protein>
    <submittedName>
        <fullName evidence="7">EXS-domain-containing protein</fullName>
    </submittedName>
</protein>
<keyword evidence="2 5" id="KW-0812">Transmembrane</keyword>
<dbReference type="GO" id="GO:0016036">
    <property type="term" value="P:cellular response to phosphate starvation"/>
    <property type="evidence" value="ECO:0007669"/>
    <property type="project" value="TreeGrafter"/>
</dbReference>
<evidence type="ECO:0000256" key="4">
    <source>
        <dbReference type="ARBA" id="ARBA00023136"/>
    </source>
</evidence>
<dbReference type="Proteomes" id="UP000076722">
    <property type="component" value="Unassembled WGS sequence"/>
</dbReference>
<dbReference type="PROSITE" id="PS51380">
    <property type="entry name" value="EXS"/>
    <property type="match status" value="1"/>
</dbReference>
<feature type="domain" description="EXS" evidence="6">
    <location>
        <begin position="71"/>
        <end position="265"/>
    </location>
</feature>
<dbReference type="InterPro" id="IPR004342">
    <property type="entry name" value="EXS_C"/>
</dbReference>
<accession>A0A164XRH2</accession>
<evidence type="ECO:0000313" key="8">
    <source>
        <dbReference type="Proteomes" id="UP000076722"/>
    </source>
</evidence>
<dbReference type="GO" id="GO:0000822">
    <property type="term" value="F:inositol hexakisphosphate binding"/>
    <property type="evidence" value="ECO:0007669"/>
    <property type="project" value="TreeGrafter"/>
</dbReference>
<dbReference type="EMBL" id="KV419399">
    <property type="protein sequence ID" value="KZS96222.1"/>
    <property type="molecule type" value="Genomic_DNA"/>
</dbReference>
<dbReference type="Pfam" id="PF03124">
    <property type="entry name" value="EXS"/>
    <property type="match status" value="1"/>
</dbReference>
<keyword evidence="8" id="KW-1185">Reference proteome</keyword>
<dbReference type="GO" id="GO:0005886">
    <property type="term" value="C:plasma membrane"/>
    <property type="evidence" value="ECO:0007669"/>
    <property type="project" value="TreeGrafter"/>
</dbReference>
<evidence type="ECO:0000256" key="2">
    <source>
        <dbReference type="ARBA" id="ARBA00022692"/>
    </source>
</evidence>
<feature type="transmembrane region" description="Helical" evidence="5">
    <location>
        <begin position="105"/>
        <end position="124"/>
    </location>
</feature>
<keyword evidence="4 5" id="KW-0472">Membrane</keyword>
<keyword evidence="3 5" id="KW-1133">Transmembrane helix</keyword>
<evidence type="ECO:0000259" key="6">
    <source>
        <dbReference type="PROSITE" id="PS51380"/>
    </source>
</evidence>
<evidence type="ECO:0000313" key="7">
    <source>
        <dbReference type="EMBL" id="KZS96222.1"/>
    </source>
</evidence>
<evidence type="ECO:0000256" key="5">
    <source>
        <dbReference type="SAM" id="Phobius"/>
    </source>
</evidence>